<feature type="binding site" evidence="7">
    <location>
        <position position="72"/>
    </location>
    <ligand>
        <name>Zn(2+)</name>
        <dbReference type="ChEBI" id="CHEBI:29105"/>
    </ligand>
</feature>
<evidence type="ECO:0000256" key="3">
    <source>
        <dbReference type="ARBA" id="ARBA00022833"/>
    </source>
</evidence>
<dbReference type="PANTHER" id="PTHR33202:SF6">
    <property type="entry name" value="ZINC UPTAKE REGULATION PROTEIN"/>
    <property type="match status" value="1"/>
</dbReference>
<keyword evidence="3 7" id="KW-0862">Zinc</keyword>
<comment type="cofactor">
    <cofactor evidence="8">
        <name>Mn(2+)</name>
        <dbReference type="ChEBI" id="CHEBI:29035"/>
    </cofactor>
    <cofactor evidence="8">
        <name>Fe(2+)</name>
        <dbReference type="ChEBI" id="CHEBI:29033"/>
    </cofactor>
    <text evidence="8">Binds 1 Mn(2+) or Fe(2+) ion per subunit.</text>
</comment>
<sequence>MLEILALSHAAMGAYEILDRYAEDGKRAAPATIYRALEFLLELGLIHRIASLNAYVACPARQTHDPAALLVCDACGVVSEIPSERGMESLRAQADALGFSIRALVLEAHGLCPNCRAQTPQAPGADH</sequence>
<dbReference type="GO" id="GO:0005829">
    <property type="term" value="C:cytosol"/>
    <property type="evidence" value="ECO:0007669"/>
    <property type="project" value="TreeGrafter"/>
</dbReference>
<comment type="caution">
    <text evidence="9">The sequence shown here is derived from an EMBL/GenBank/DDBJ whole genome shotgun (WGS) entry which is preliminary data.</text>
</comment>
<dbReference type="GO" id="GO:0000976">
    <property type="term" value="F:transcription cis-regulatory region binding"/>
    <property type="evidence" value="ECO:0007669"/>
    <property type="project" value="TreeGrafter"/>
</dbReference>
<dbReference type="Gene3D" id="1.10.10.10">
    <property type="entry name" value="Winged helix-like DNA-binding domain superfamily/Winged helix DNA-binding domain"/>
    <property type="match status" value="1"/>
</dbReference>
<comment type="similarity">
    <text evidence="1">Belongs to the Fur family.</text>
</comment>
<dbReference type="InterPro" id="IPR036388">
    <property type="entry name" value="WH-like_DNA-bd_sf"/>
</dbReference>
<organism evidence="9 10">
    <name type="scientific">Magnetofaba australis IT-1</name>
    <dbReference type="NCBI Taxonomy" id="1434232"/>
    <lineage>
        <taxon>Bacteria</taxon>
        <taxon>Pseudomonadati</taxon>
        <taxon>Pseudomonadota</taxon>
        <taxon>Magnetococcia</taxon>
        <taxon>Magnetococcales</taxon>
        <taxon>Magnetococcaceae</taxon>
        <taxon>Magnetofaba</taxon>
    </lineage>
</organism>
<dbReference type="STRING" id="1434232.MAIT1_01761"/>
<dbReference type="EMBL" id="LVJN01000020">
    <property type="protein sequence ID" value="OSM01731.1"/>
    <property type="molecule type" value="Genomic_DNA"/>
</dbReference>
<dbReference type="Proteomes" id="UP000194003">
    <property type="component" value="Unassembled WGS sequence"/>
</dbReference>
<keyword evidence="4" id="KW-0805">Transcription regulation</keyword>
<dbReference type="AlphaFoldDB" id="A0A1Y2K119"/>
<evidence type="ECO:0000256" key="7">
    <source>
        <dbReference type="PIRSR" id="PIRSR602481-1"/>
    </source>
</evidence>
<protein>
    <submittedName>
        <fullName evidence="9">Putative ferric uptake regulator family protein</fullName>
    </submittedName>
</protein>
<keyword evidence="10" id="KW-1185">Reference proteome</keyword>
<dbReference type="SUPFAM" id="SSF46785">
    <property type="entry name" value="Winged helix' DNA-binding domain"/>
    <property type="match status" value="1"/>
</dbReference>
<keyword evidence="8" id="KW-0408">Iron</keyword>
<proteinExistence type="inferred from homology"/>
<dbReference type="InterPro" id="IPR036390">
    <property type="entry name" value="WH_DNA-bd_sf"/>
</dbReference>
<reference evidence="9 10" key="1">
    <citation type="journal article" date="2016" name="BMC Genomics">
        <title>Combined genomic and structural analyses of a cultured magnetotactic bacterium reveals its niche adaptation to a dynamic environment.</title>
        <authorList>
            <person name="Araujo A.C."/>
            <person name="Morillo V."/>
            <person name="Cypriano J."/>
            <person name="Teixeira L.C."/>
            <person name="Leao P."/>
            <person name="Lyra S."/>
            <person name="Almeida L.G."/>
            <person name="Bazylinski D.A."/>
            <person name="Vasconcellos A.T."/>
            <person name="Abreu F."/>
            <person name="Lins U."/>
        </authorList>
    </citation>
    <scope>NUCLEOTIDE SEQUENCE [LARGE SCALE GENOMIC DNA]</scope>
    <source>
        <strain evidence="9 10">IT-1</strain>
    </source>
</reference>
<evidence type="ECO:0000256" key="2">
    <source>
        <dbReference type="ARBA" id="ARBA00022491"/>
    </source>
</evidence>
<evidence type="ECO:0000256" key="8">
    <source>
        <dbReference type="PIRSR" id="PIRSR602481-2"/>
    </source>
</evidence>
<dbReference type="InterPro" id="IPR002481">
    <property type="entry name" value="FUR"/>
</dbReference>
<keyword evidence="2" id="KW-0678">Repressor</keyword>
<keyword evidence="6" id="KW-0804">Transcription</keyword>
<feature type="binding site" evidence="7">
    <location>
        <position position="112"/>
    </location>
    <ligand>
        <name>Zn(2+)</name>
        <dbReference type="ChEBI" id="CHEBI:29105"/>
    </ligand>
</feature>
<evidence type="ECO:0000313" key="10">
    <source>
        <dbReference type="Proteomes" id="UP000194003"/>
    </source>
</evidence>
<dbReference type="Gene3D" id="3.30.1490.190">
    <property type="match status" value="1"/>
</dbReference>
<dbReference type="GO" id="GO:0003700">
    <property type="term" value="F:DNA-binding transcription factor activity"/>
    <property type="evidence" value="ECO:0007669"/>
    <property type="project" value="InterPro"/>
</dbReference>
<dbReference type="InterPro" id="IPR043135">
    <property type="entry name" value="Fur_C"/>
</dbReference>
<evidence type="ECO:0000256" key="4">
    <source>
        <dbReference type="ARBA" id="ARBA00023015"/>
    </source>
</evidence>
<dbReference type="Pfam" id="PF01475">
    <property type="entry name" value="FUR"/>
    <property type="match status" value="1"/>
</dbReference>
<evidence type="ECO:0000256" key="6">
    <source>
        <dbReference type="ARBA" id="ARBA00023163"/>
    </source>
</evidence>
<keyword evidence="7" id="KW-0479">Metal-binding</keyword>
<evidence type="ECO:0000313" key="9">
    <source>
        <dbReference type="EMBL" id="OSM01731.1"/>
    </source>
</evidence>
<dbReference type="PANTHER" id="PTHR33202">
    <property type="entry name" value="ZINC UPTAKE REGULATION PROTEIN"/>
    <property type="match status" value="1"/>
</dbReference>
<evidence type="ECO:0000256" key="1">
    <source>
        <dbReference type="ARBA" id="ARBA00007957"/>
    </source>
</evidence>
<feature type="binding site" evidence="7">
    <location>
        <position position="75"/>
    </location>
    <ligand>
        <name>Zn(2+)</name>
        <dbReference type="ChEBI" id="CHEBI:29105"/>
    </ligand>
</feature>
<dbReference type="GO" id="GO:0045892">
    <property type="term" value="P:negative regulation of DNA-templated transcription"/>
    <property type="evidence" value="ECO:0007669"/>
    <property type="project" value="TreeGrafter"/>
</dbReference>
<feature type="binding site" evidence="8">
    <location>
        <position position="65"/>
    </location>
    <ligand>
        <name>Fe cation</name>
        <dbReference type="ChEBI" id="CHEBI:24875"/>
    </ligand>
</feature>
<gene>
    <name evidence="9" type="ORF">MAIT1_01761</name>
</gene>
<feature type="binding site" evidence="7">
    <location>
        <position position="115"/>
    </location>
    <ligand>
        <name>Zn(2+)</name>
        <dbReference type="ChEBI" id="CHEBI:29105"/>
    </ligand>
</feature>
<dbReference type="GO" id="GO:1900376">
    <property type="term" value="P:regulation of secondary metabolite biosynthetic process"/>
    <property type="evidence" value="ECO:0007669"/>
    <property type="project" value="TreeGrafter"/>
</dbReference>
<feature type="binding site" evidence="8">
    <location>
        <position position="88"/>
    </location>
    <ligand>
        <name>Fe cation</name>
        <dbReference type="ChEBI" id="CHEBI:24875"/>
    </ligand>
</feature>
<evidence type="ECO:0000256" key="5">
    <source>
        <dbReference type="ARBA" id="ARBA00023125"/>
    </source>
</evidence>
<comment type="cofactor">
    <cofactor evidence="7">
        <name>Zn(2+)</name>
        <dbReference type="ChEBI" id="CHEBI:29105"/>
    </cofactor>
    <text evidence="7">Binds 1 zinc ion per subunit.</text>
</comment>
<name>A0A1Y2K119_9PROT</name>
<accession>A0A1Y2K119</accession>
<keyword evidence="5" id="KW-0238">DNA-binding</keyword>
<dbReference type="GO" id="GO:0008270">
    <property type="term" value="F:zinc ion binding"/>
    <property type="evidence" value="ECO:0007669"/>
    <property type="project" value="TreeGrafter"/>
</dbReference>